<sequence length="177" mass="19397">MFIFNKISIPIAIVSMLTVFSSHADVLIDVTATMVEPVCNVRSENSSSPLKIGFNSVNIASLSQSAIVKDFSLYISDCNFNNTLAVMMTSKSGSTLLYNGKNILATSTDGLGIDFNEVTGGTVRPLEMNKNQRIYPERVDETLYRLDLQAQLVSTLPINELALGKFTSTVTFSVTYY</sequence>
<dbReference type="InterPro" id="IPR008966">
    <property type="entry name" value="Adhesion_dom_sf"/>
</dbReference>
<reference evidence="3 4" key="1">
    <citation type="submission" date="2016-04" db="EMBL/GenBank/DDBJ databases">
        <title>ATOL: Assembling a taxonomically balanced genome-scale reconstruction of the evolutionary history of the Enterobacteriaceae.</title>
        <authorList>
            <person name="Plunkett G.III."/>
            <person name="Neeno-Eckwall E.C."/>
            <person name="Glasner J.D."/>
            <person name="Perna N.T."/>
        </authorList>
    </citation>
    <scope>NUCLEOTIDE SEQUENCE [LARGE SCALE GENOMIC DNA]</scope>
    <source>
        <strain evidence="3 4">ATCC 19692</strain>
    </source>
</reference>
<dbReference type="Gene3D" id="2.60.40.1090">
    <property type="entry name" value="Fimbrial-type adhesion domain"/>
    <property type="match status" value="1"/>
</dbReference>
<gene>
    <name evidence="3" type="ORF">M983_0215</name>
</gene>
<dbReference type="Pfam" id="PF00419">
    <property type="entry name" value="Fimbrial"/>
    <property type="match status" value="1"/>
</dbReference>
<dbReference type="PANTHER" id="PTHR33420">
    <property type="entry name" value="FIMBRIAL SUBUNIT ELFA-RELATED"/>
    <property type="match status" value="1"/>
</dbReference>
<comment type="caution">
    <text evidence="3">The sequence shown here is derived from an EMBL/GenBank/DDBJ whole genome shotgun (WGS) entry which is preliminary data.</text>
</comment>
<protein>
    <recommendedName>
        <fullName evidence="2">Fimbrial-type adhesion domain-containing protein</fullName>
    </recommendedName>
</protein>
<feature type="chain" id="PRO_5008279244" description="Fimbrial-type adhesion domain-containing protein" evidence="1">
    <location>
        <begin position="25"/>
        <end position="177"/>
    </location>
</feature>
<evidence type="ECO:0000259" key="2">
    <source>
        <dbReference type="Pfam" id="PF00419"/>
    </source>
</evidence>
<organism evidence="3 4">
    <name type="scientific">Proteus myxofaciens ATCC 19692</name>
    <dbReference type="NCBI Taxonomy" id="1354337"/>
    <lineage>
        <taxon>Bacteria</taxon>
        <taxon>Pseudomonadati</taxon>
        <taxon>Pseudomonadota</taxon>
        <taxon>Gammaproteobacteria</taxon>
        <taxon>Enterobacterales</taxon>
        <taxon>Morganellaceae</taxon>
        <taxon>Proteus</taxon>
    </lineage>
</organism>
<evidence type="ECO:0000313" key="4">
    <source>
        <dbReference type="Proteomes" id="UP000094023"/>
    </source>
</evidence>
<name>A0A198GR15_9GAMM</name>
<evidence type="ECO:0000256" key="1">
    <source>
        <dbReference type="SAM" id="SignalP"/>
    </source>
</evidence>
<dbReference type="InterPro" id="IPR000259">
    <property type="entry name" value="Adhesion_dom_fimbrial"/>
</dbReference>
<dbReference type="OrthoDB" id="6455423at2"/>
<dbReference type="GO" id="GO:0043709">
    <property type="term" value="P:cell adhesion involved in single-species biofilm formation"/>
    <property type="evidence" value="ECO:0007669"/>
    <property type="project" value="TreeGrafter"/>
</dbReference>
<dbReference type="InterPro" id="IPR050263">
    <property type="entry name" value="Bact_Fimbrial_Adh_Pro"/>
</dbReference>
<dbReference type="AlphaFoldDB" id="A0A198GR15"/>
<dbReference type="SUPFAM" id="SSF49401">
    <property type="entry name" value="Bacterial adhesins"/>
    <property type="match status" value="1"/>
</dbReference>
<dbReference type="STRING" id="1354337.M983_0215"/>
<keyword evidence="1" id="KW-0732">Signal</keyword>
<feature type="domain" description="Fimbrial-type adhesion" evidence="2">
    <location>
        <begin position="30"/>
        <end position="176"/>
    </location>
</feature>
<dbReference type="GO" id="GO:0009289">
    <property type="term" value="C:pilus"/>
    <property type="evidence" value="ECO:0007669"/>
    <property type="project" value="InterPro"/>
</dbReference>
<dbReference type="PATRIC" id="fig|1354337.4.peg.221"/>
<dbReference type="PANTHER" id="PTHR33420:SF26">
    <property type="entry name" value="FIMBRIAL SUBUNIT"/>
    <property type="match status" value="1"/>
</dbReference>
<dbReference type="RefSeq" id="WP_066745711.1">
    <property type="nucleotide sequence ID" value="NZ_LXEN01000008.1"/>
</dbReference>
<accession>A0A198GR15</accession>
<dbReference type="Proteomes" id="UP000094023">
    <property type="component" value="Unassembled WGS sequence"/>
</dbReference>
<dbReference type="EMBL" id="LXEN01000008">
    <property type="protein sequence ID" value="OAT38671.1"/>
    <property type="molecule type" value="Genomic_DNA"/>
</dbReference>
<feature type="signal peptide" evidence="1">
    <location>
        <begin position="1"/>
        <end position="24"/>
    </location>
</feature>
<dbReference type="InterPro" id="IPR036937">
    <property type="entry name" value="Adhesion_dom_fimbrial_sf"/>
</dbReference>
<proteinExistence type="predicted"/>
<keyword evidence="4" id="KW-1185">Reference proteome</keyword>
<evidence type="ECO:0000313" key="3">
    <source>
        <dbReference type="EMBL" id="OAT38671.1"/>
    </source>
</evidence>